<dbReference type="GO" id="GO:0007156">
    <property type="term" value="P:homophilic cell adhesion via plasma membrane adhesion molecules"/>
    <property type="evidence" value="ECO:0007669"/>
    <property type="project" value="InterPro"/>
</dbReference>
<keyword evidence="1" id="KW-0812">Transmembrane</keyword>
<dbReference type="EMBL" id="QPEX01000010">
    <property type="protein sequence ID" value="RCS54334.1"/>
    <property type="molecule type" value="Genomic_DNA"/>
</dbReference>
<evidence type="ECO:0000256" key="1">
    <source>
        <dbReference type="SAM" id="Phobius"/>
    </source>
</evidence>
<proteinExistence type="predicted"/>
<reference evidence="3 4" key="1">
    <citation type="submission" date="2018-07" db="EMBL/GenBank/DDBJ databases">
        <title>Comparative genomes isolates from brazilian mangrove.</title>
        <authorList>
            <person name="De Araujo J.E."/>
            <person name="Taketani R.G."/>
            <person name="Silva M.C.P."/>
            <person name="Lourenco M.V."/>
            <person name="Oliveira V.M."/>
            <person name="Andreote F.D."/>
        </authorList>
    </citation>
    <scope>NUCLEOTIDE SEQUENCE [LARGE SCALE GENOMIC DNA]</scope>
    <source>
        <strain evidence="3 4">HEX PRIS-MGV</strain>
    </source>
</reference>
<comment type="caution">
    <text evidence="3">The sequence shown here is derived from an EMBL/GenBank/DDBJ whole genome shotgun (WGS) entry which is preliminary data.</text>
</comment>
<dbReference type="InterPro" id="IPR013783">
    <property type="entry name" value="Ig-like_fold"/>
</dbReference>
<gene>
    <name evidence="3" type="ORF">DTL42_04095</name>
</gene>
<evidence type="ECO:0000313" key="4">
    <source>
        <dbReference type="Proteomes" id="UP000253562"/>
    </source>
</evidence>
<evidence type="ECO:0000313" key="3">
    <source>
        <dbReference type="EMBL" id="RCS54334.1"/>
    </source>
</evidence>
<dbReference type="CDD" id="cd11304">
    <property type="entry name" value="Cadherin_repeat"/>
    <property type="match status" value="1"/>
</dbReference>
<dbReference type="PROSITE" id="PS50268">
    <property type="entry name" value="CADHERIN_2"/>
    <property type="match status" value="1"/>
</dbReference>
<dbReference type="InterPro" id="IPR015919">
    <property type="entry name" value="Cadherin-like_sf"/>
</dbReference>
<name>A0A368KXZ2_9BACT</name>
<feature type="domain" description="Cadherin" evidence="2">
    <location>
        <begin position="216"/>
        <end position="311"/>
    </location>
</feature>
<sequence length="393" mass="43730">MSQRERFLAILVGVLVLGVGGFYFMNQYFDAVKHRDRQIDTLAKRLRNEQVKETKAKKALSRLDTYQKHALPESIRASQAFYQDRLRETLEANGFSNVSVKPNSFRRAGNHGQHIFNLTGKATLEELVQFTYEFYSFNVLHKFSKLTVLPSKTSDKLDISMDVAVLSVDGANEVPNPESVRLNQLTHGNVKDYLDKIASRNLFSPANKPPLFTSNTSADAELGNSFQYRVSASDPDKDDKVSFYLGENPPAGLELSESGSLKWTPSELGEFKVTIEARDSRTPAKSTTQELVINVKDPPPPEEPSVSPPSFDEAKYTFLTGTVTVGGQPRAWLNNRPKNRQLRLAPGETFTIGTLKGKVVDVRDREVVIEIEGDLRLLSIGQPLADALPMGPS</sequence>
<protein>
    <submittedName>
        <fullName evidence="3">Cadherin repeat domain-containing protein</fullName>
    </submittedName>
</protein>
<dbReference type="InterPro" id="IPR002126">
    <property type="entry name" value="Cadherin-like_dom"/>
</dbReference>
<dbReference type="AlphaFoldDB" id="A0A368KXZ2"/>
<dbReference type="OrthoDB" id="278280at2"/>
<keyword evidence="1" id="KW-0472">Membrane</keyword>
<dbReference type="GO" id="GO:0005509">
    <property type="term" value="F:calcium ion binding"/>
    <property type="evidence" value="ECO:0007669"/>
    <property type="project" value="InterPro"/>
</dbReference>
<dbReference type="Gene3D" id="2.60.40.10">
    <property type="entry name" value="Immunoglobulins"/>
    <property type="match status" value="1"/>
</dbReference>
<organism evidence="3 4">
    <name type="scientific">Bremerella cremea</name>
    <dbReference type="NCBI Taxonomy" id="1031537"/>
    <lineage>
        <taxon>Bacteria</taxon>
        <taxon>Pseudomonadati</taxon>
        <taxon>Planctomycetota</taxon>
        <taxon>Planctomycetia</taxon>
        <taxon>Pirellulales</taxon>
        <taxon>Pirellulaceae</taxon>
        <taxon>Bremerella</taxon>
    </lineage>
</organism>
<dbReference type="RefSeq" id="WP_114367400.1">
    <property type="nucleotide sequence ID" value="NZ_QPEX01000010.1"/>
</dbReference>
<evidence type="ECO:0000259" key="2">
    <source>
        <dbReference type="PROSITE" id="PS50268"/>
    </source>
</evidence>
<dbReference type="Proteomes" id="UP000253562">
    <property type="component" value="Unassembled WGS sequence"/>
</dbReference>
<dbReference type="GO" id="GO:0016020">
    <property type="term" value="C:membrane"/>
    <property type="evidence" value="ECO:0007669"/>
    <property type="project" value="InterPro"/>
</dbReference>
<dbReference type="Pfam" id="PF05345">
    <property type="entry name" value="He_PIG"/>
    <property type="match status" value="1"/>
</dbReference>
<dbReference type="SUPFAM" id="SSF49313">
    <property type="entry name" value="Cadherin-like"/>
    <property type="match status" value="1"/>
</dbReference>
<accession>A0A368KXZ2</accession>
<feature type="transmembrane region" description="Helical" evidence="1">
    <location>
        <begin position="7"/>
        <end position="25"/>
    </location>
</feature>
<keyword evidence="1" id="KW-1133">Transmembrane helix</keyword>